<dbReference type="Proteomes" id="UP000288805">
    <property type="component" value="Unassembled WGS sequence"/>
</dbReference>
<organism evidence="1 2">
    <name type="scientific">Vitis vinifera</name>
    <name type="common">Grape</name>
    <dbReference type="NCBI Taxonomy" id="29760"/>
    <lineage>
        <taxon>Eukaryota</taxon>
        <taxon>Viridiplantae</taxon>
        <taxon>Streptophyta</taxon>
        <taxon>Embryophyta</taxon>
        <taxon>Tracheophyta</taxon>
        <taxon>Spermatophyta</taxon>
        <taxon>Magnoliopsida</taxon>
        <taxon>eudicotyledons</taxon>
        <taxon>Gunneridae</taxon>
        <taxon>Pentapetalae</taxon>
        <taxon>rosids</taxon>
        <taxon>Vitales</taxon>
        <taxon>Vitaceae</taxon>
        <taxon>Viteae</taxon>
        <taxon>Vitis</taxon>
    </lineage>
</organism>
<proteinExistence type="predicted"/>
<comment type="caution">
    <text evidence="1">The sequence shown here is derived from an EMBL/GenBank/DDBJ whole genome shotgun (WGS) entry which is preliminary data.</text>
</comment>
<reference evidence="1 2" key="1">
    <citation type="journal article" date="2018" name="PLoS Genet.">
        <title>Population sequencing reveals clonal diversity and ancestral inbreeding in the grapevine cultivar Chardonnay.</title>
        <authorList>
            <person name="Roach M.J."/>
            <person name="Johnson D.L."/>
            <person name="Bohlmann J."/>
            <person name="van Vuuren H.J."/>
            <person name="Jones S.J."/>
            <person name="Pretorius I.S."/>
            <person name="Schmidt S.A."/>
            <person name="Borneman A.R."/>
        </authorList>
    </citation>
    <scope>NUCLEOTIDE SEQUENCE [LARGE SCALE GENOMIC DNA]</scope>
    <source>
        <strain evidence="2">cv. Chardonnay</strain>
        <tissue evidence="1">Leaf</tissue>
    </source>
</reference>
<name>A0A438HWC0_VITVI</name>
<evidence type="ECO:0000313" key="2">
    <source>
        <dbReference type="Proteomes" id="UP000288805"/>
    </source>
</evidence>
<dbReference type="AlphaFoldDB" id="A0A438HWC0"/>
<accession>A0A438HWC0</accession>
<protein>
    <submittedName>
        <fullName evidence="1">Uncharacterized protein</fullName>
    </submittedName>
</protein>
<sequence>MVLEISPDSFILWRKVMVGKFGKELGGWCSWVRREVFGVRLWKTIRKGCEVLKNRTSVKNQNFGLFKTIFKLVPCPCYTPLSGCACTKLACTFCLPEEDIKSADLDFTHVNVSKLGLWGPMPVEEEEGAGWVGGRLPADPDLLGRIPCLIKLCCFDGCESF</sequence>
<dbReference type="EMBL" id="QGNW01000170">
    <property type="protein sequence ID" value="RVW88764.1"/>
    <property type="molecule type" value="Genomic_DNA"/>
</dbReference>
<evidence type="ECO:0000313" key="1">
    <source>
        <dbReference type="EMBL" id="RVW88764.1"/>
    </source>
</evidence>
<gene>
    <name evidence="1" type="ORF">CK203_034739</name>
</gene>